<gene>
    <name evidence="11" type="ORF">HYR64_01565</name>
</gene>
<dbReference type="PRINTS" id="PR01071">
    <property type="entry name" value="ACOABIOTINCC"/>
</dbReference>
<evidence type="ECO:0000259" key="10">
    <source>
        <dbReference type="PROSITE" id="PS50968"/>
    </source>
</evidence>
<evidence type="ECO:0000256" key="1">
    <source>
        <dbReference type="ARBA" id="ARBA00005194"/>
    </source>
</evidence>
<comment type="caution">
    <text evidence="11">The sequence shown here is derived from an EMBL/GenBank/DDBJ whole genome shotgun (WGS) entry which is preliminary data.</text>
</comment>
<evidence type="ECO:0000256" key="8">
    <source>
        <dbReference type="RuleBase" id="RU364072"/>
    </source>
</evidence>
<evidence type="ECO:0000256" key="7">
    <source>
        <dbReference type="ARBA" id="ARBA00023267"/>
    </source>
</evidence>
<dbReference type="EMBL" id="JACOSL010000009">
    <property type="protein sequence ID" value="MBI1755779.1"/>
    <property type="molecule type" value="Genomic_DNA"/>
</dbReference>
<keyword evidence="3 8" id="KW-0444">Lipid biosynthesis</keyword>
<proteinExistence type="predicted"/>
<evidence type="ECO:0000256" key="6">
    <source>
        <dbReference type="ARBA" id="ARBA00023160"/>
    </source>
</evidence>
<dbReference type="InterPro" id="IPR001249">
    <property type="entry name" value="AcCoA_biotinCC"/>
</dbReference>
<protein>
    <recommendedName>
        <fullName evidence="2 8">Biotin carboxyl carrier protein of acetyl-CoA carboxylase</fullName>
    </recommendedName>
</protein>
<evidence type="ECO:0000256" key="3">
    <source>
        <dbReference type="ARBA" id="ARBA00022516"/>
    </source>
</evidence>
<dbReference type="GO" id="GO:0009317">
    <property type="term" value="C:acetyl-CoA carboxylase complex"/>
    <property type="evidence" value="ECO:0007669"/>
    <property type="project" value="InterPro"/>
</dbReference>
<dbReference type="Pfam" id="PF00364">
    <property type="entry name" value="Biotin_lipoyl"/>
    <property type="match status" value="1"/>
</dbReference>
<accession>A0A931LR41</accession>
<dbReference type="PANTHER" id="PTHR45266:SF3">
    <property type="entry name" value="OXALOACETATE DECARBOXYLASE ALPHA CHAIN"/>
    <property type="match status" value="1"/>
</dbReference>
<dbReference type="GO" id="GO:0003989">
    <property type="term" value="F:acetyl-CoA carboxylase activity"/>
    <property type="evidence" value="ECO:0007669"/>
    <property type="project" value="InterPro"/>
</dbReference>
<name>A0A931LR41_FIMGI</name>
<dbReference type="PROSITE" id="PS00188">
    <property type="entry name" value="BIOTIN"/>
    <property type="match status" value="1"/>
</dbReference>
<evidence type="ECO:0000313" key="12">
    <source>
        <dbReference type="Proteomes" id="UP000727962"/>
    </source>
</evidence>
<evidence type="ECO:0000313" key="11">
    <source>
        <dbReference type="EMBL" id="MBI1755779.1"/>
    </source>
</evidence>
<dbReference type="PROSITE" id="PS50968">
    <property type="entry name" value="BIOTINYL_LIPOYL"/>
    <property type="match status" value="1"/>
</dbReference>
<dbReference type="CDD" id="cd06850">
    <property type="entry name" value="biotinyl_domain"/>
    <property type="match status" value="1"/>
</dbReference>
<feature type="domain" description="Lipoyl-binding" evidence="10">
    <location>
        <begin position="66"/>
        <end position="142"/>
    </location>
</feature>
<keyword evidence="5 8" id="KW-0443">Lipid metabolism</keyword>
<dbReference type="InterPro" id="IPR001882">
    <property type="entry name" value="Biotin_BS"/>
</dbReference>
<dbReference type="AlphaFoldDB" id="A0A931LR41"/>
<dbReference type="InterPro" id="IPR011053">
    <property type="entry name" value="Single_hybrid_motif"/>
</dbReference>
<comment type="function">
    <text evidence="8">This protein is a component of the acetyl coenzyme A carboxylase complex; first, biotin carboxylase catalyzes the carboxylation of the carrier protein and then the transcarboxylase transfers the carboxyl group to form malonyl-CoA.</text>
</comment>
<comment type="pathway">
    <text evidence="1 8">Lipid metabolism; fatty acid biosynthesis.</text>
</comment>
<sequence length="142" mass="15245">MEELRGRMDELAALMDEYRLGEAELRGEDWKVLFRRNPSVPPSAEQADGQAAASHHEPAAIELQKGTPVSSPMSGIFYSSPSPSTPPFAREGDSVEAGQVVGLIEAMKVFNEITAPVSGVVLRMVAQNGQLVQPGEPLLFIG</sequence>
<dbReference type="Gene3D" id="2.40.50.100">
    <property type="match status" value="1"/>
</dbReference>
<organism evidence="11 12">
    <name type="scientific">Fimbriimonas ginsengisoli</name>
    <dbReference type="NCBI Taxonomy" id="1005039"/>
    <lineage>
        <taxon>Bacteria</taxon>
        <taxon>Bacillati</taxon>
        <taxon>Armatimonadota</taxon>
        <taxon>Fimbriimonadia</taxon>
        <taxon>Fimbriimonadales</taxon>
        <taxon>Fimbriimonadaceae</taxon>
        <taxon>Fimbriimonas</taxon>
    </lineage>
</organism>
<dbReference type="InterPro" id="IPR050709">
    <property type="entry name" value="Biotin_Carboxyl_Carrier/Decarb"/>
</dbReference>
<evidence type="ECO:0000256" key="9">
    <source>
        <dbReference type="SAM" id="MobiDB-lite"/>
    </source>
</evidence>
<dbReference type="Proteomes" id="UP000727962">
    <property type="component" value="Unassembled WGS sequence"/>
</dbReference>
<reference evidence="11" key="1">
    <citation type="submission" date="2020-07" db="EMBL/GenBank/DDBJ databases">
        <title>Huge and variable diversity of episymbiotic CPR bacteria and DPANN archaea in groundwater ecosystems.</title>
        <authorList>
            <person name="He C.Y."/>
            <person name="Keren R."/>
            <person name="Whittaker M."/>
            <person name="Farag I.F."/>
            <person name="Doudna J."/>
            <person name="Cate J.H.D."/>
            <person name="Banfield J.F."/>
        </authorList>
    </citation>
    <scope>NUCLEOTIDE SEQUENCE</scope>
    <source>
        <strain evidence="11">NC_groundwater_17_Pr7_B-0.1um_64_12</strain>
    </source>
</reference>
<evidence type="ECO:0000256" key="5">
    <source>
        <dbReference type="ARBA" id="ARBA00023098"/>
    </source>
</evidence>
<evidence type="ECO:0000256" key="2">
    <source>
        <dbReference type="ARBA" id="ARBA00017562"/>
    </source>
</evidence>
<feature type="region of interest" description="Disordered" evidence="9">
    <location>
        <begin position="37"/>
        <end position="93"/>
    </location>
</feature>
<dbReference type="InterPro" id="IPR000089">
    <property type="entry name" value="Biotin_lipoyl"/>
</dbReference>
<dbReference type="GO" id="GO:0006633">
    <property type="term" value="P:fatty acid biosynthetic process"/>
    <property type="evidence" value="ECO:0007669"/>
    <property type="project" value="UniProtKB-KW"/>
</dbReference>
<keyword evidence="6 8" id="KW-0275">Fatty acid biosynthesis</keyword>
<dbReference type="SUPFAM" id="SSF51230">
    <property type="entry name" value="Single hybrid motif"/>
    <property type="match status" value="1"/>
</dbReference>
<keyword evidence="7 8" id="KW-0092">Biotin</keyword>
<keyword evidence="4 8" id="KW-0276">Fatty acid metabolism</keyword>
<evidence type="ECO:0000256" key="4">
    <source>
        <dbReference type="ARBA" id="ARBA00022832"/>
    </source>
</evidence>
<dbReference type="PANTHER" id="PTHR45266">
    <property type="entry name" value="OXALOACETATE DECARBOXYLASE ALPHA CHAIN"/>
    <property type="match status" value="1"/>
</dbReference>